<dbReference type="GeneID" id="26378534"/>
<geneLocation type="chloroplast" evidence="2"/>
<dbReference type="AlphaFoldDB" id="A0A0S2LNA0"/>
<dbReference type="Pfam" id="PF03161">
    <property type="entry name" value="LAGLIDADG_2"/>
    <property type="match status" value="1"/>
</dbReference>
<evidence type="ECO:0000259" key="1">
    <source>
        <dbReference type="Pfam" id="PF03161"/>
    </source>
</evidence>
<reference evidence="2" key="1">
    <citation type="journal article" date="2015" name="BMC Evol. Biol.">
        <title>Chloroplast phylogenomic analysis of chlorophyte green algae identifies a novel lineage sister to the Sphaeropleales (Chlorophyceae).</title>
        <authorList>
            <person name="Lemieux C."/>
            <person name="Vincent A.T."/>
            <person name="Labarre A."/>
            <person name="Otis C."/>
            <person name="Turmel M."/>
        </authorList>
    </citation>
    <scope>NUCLEOTIDE SEQUENCE</scope>
</reference>
<proteinExistence type="predicted"/>
<keyword evidence="2" id="KW-0150">Chloroplast</keyword>
<dbReference type="GO" id="GO:0004519">
    <property type="term" value="F:endonuclease activity"/>
    <property type="evidence" value="ECO:0007669"/>
    <property type="project" value="UniProtKB-KW"/>
</dbReference>
<protein>
    <submittedName>
        <fullName evidence="2">Putative LAGLIDADG homing endonuclease</fullName>
    </submittedName>
</protein>
<keyword evidence="2" id="KW-0378">Hydrolase</keyword>
<keyword evidence="2" id="KW-0255">Endonuclease</keyword>
<feature type="domain" description="Homing endonuclease LAGLIDADG" evidence="1">
    <location>
        <begin position="17"/>
        <end position="193"/>
    </location>
</feature>
<keyword evidence="2" id="KW-0934">Plastid</keyword>
<dbReference type="SUPFAM" id="SSF55608">
    <property type="entry name" value="Homing endonucleases"/>
    <property type="match status" value="1"/>
</dbReference>
<dbReference type="RefSeq" id="YP_009184760.1">
    <property type="nucleotide sequence ID" value="NC_028581.1"/>
</dbReference>
<evidence type="ECO:0000313" key="2">
    <source>
        <dbReference type="EMBL" id="ALO62913.1"/>
    </source>
</evidence>
<gene>
    <name evidence="2" type="primary">orf222</name>
</gene>
<dbReference type="InterPro" id="IPR027434">
    <property type="entry name" value="Homing_endonucl"/>
</dbReference>
<sequence>MILSNKENNLSAKEKALLIGSLLGDGFLQKTPAFTGKVRFRVGHSKAQKDYLLYKYKILKRFCEKVKPAHDFLDHGYPACKFYTSYCEEFIPWHDYFYEKIVKNNKTQYKKVIRSDIKKHLTDPYSLAIWFCDDGTLRKDCDSGRIATQSFSKEEVLTLMDSLKKNYNIETSLDTWTNKKKELIYGIAILAKSGNWNKFRELIKDIIEIEIPSMTYKLYKPG</sequence>
<dbReference type="Gene3D" id="3.10.28.10">
    <property type="entry name" value="Homing endonucleases"/>
    <property type="match status" value="2"/>
</dbReference>
<keyword evidence="2" id="KW-0540">Nuclease</keyword>
<name>A0A0S2LNA0_9CHLO</name>
<organism evidence="2">
    <name type="scientific">Jenufa perforata</name>
    <dbReference type="NCBI Taxonomy" id="993091"/>
    <lineage>
        <taxon>Eukaryota</taxon>
        <taxon>Viridiplantae</taxon>
        <taxon>Chlorophyta</taxon>
        <taxon>core chlorophytes</taxon>
        <taxon>Chlorophyceae</taxon>
        <taxon>Jenufa</taxon>
    </lineage>
</organism>
<accession>A0A0S2LNA0</accession>
<dbReference type="InterPro" id="IPR004860">
    <property type="entry name" value="LAGLIDADG_dom"/>
</dbReference>
<dbReference type="EMBL" id="KT625413">
    <property type="protein sequence ID" value="ALO62913.1"/>
    <property type="molecule type" value="Genomic_DNA"/>
</dbReference>